<reference evidence="1 2" key="1">
    <citation type="submission" date="2017-09" db="EMBL/GenBank/DDBJ databases">
        <authorList>
            <person name="Ehlers B."/>
            <person name="Leendertz F.H."/>
        </authorList>
    </citation>
    <scope>NUCLEOTIDE SEQUENCE [LARGE SCALE GENOMIC DNA]</scope>
    <source>
        <strain evidence="1 2">DSM 46844</strain>
    </source>
</reference>
<name>A0A285E6J5_9ACTN</name>
<protein>
    <recommendedName>
        <fullName evidence="3">Integrase</fullName>
    </recommendedName>
</protein>
<gene>
    <name evidence="1" type="ORF">SAMN06893097_101434</name>
</gene>
<dbReference type="Proteomes" id="UP000219514">
    <property type="component" value="Unassembled WGS sequence"/>
</dbReference>
<organism evidence="1 2">
    <name type="scientific">Geodermatophilus sabuli</name>
    <dbReference type="NCBI Taxonomy" id="1564158"/>
    <lineage>
        <taxon>Bacteria</taxon>
        <taxon>Bacillati</taxon>
        <taxon>Actinomycetota</taxon>
        <taxon>Actinomycetes</taxon>
        <taxon>Geodermatophilales</taxon>
        <taxon>Geodermatophilaceae</taxon>
        <taxon>Geodermatophilus</taxon>
    </lineage>
</organism>
<dbReference type="EMBL" id="OBDO01000001">
    <property type="protein sequence ID" value="SNX94637.1"/>
    <property type="molecule type" value="Genomic_DNA"/>
</dbReference>
<evidence type="ECO:0008006" key="3">
    <source>
        <dbReference type="Google" id="ProtNLM"/>
    </source>
</evidence>
<sequence length="37" mass="4115">MMLAGWRSDDMLSRYAASTAVEHAHDAHRCLGLGDRL</sequence>
<proteinExistence type="predicted"/>
<accession>A0A285E6J5</accession>
<keyword evidence="2" id="KW-1185">Reference proteome</keyword>
<dbReference type="AlphaFoldDB" id="A0A285E6J5"/>
<evidence type="ECO:0000313" key="2">
    <source>
        <dbReference type="Proteomes" id="UP000219514"/>
    </source>
</evidence>
<evidence type="ECO:0000313" key="1">
    <source>
        <dbReference type="EMBL" id="SNX94637.1"/>
    </source>
</evidence>